<organism evidence="1 2">
    <name type="scientific">Oceanibaculum pacificum</name>
    <dbReference type="NCBI Taxonomy" id="580166"/>
    <lineage>
        <taxon>Bacteria</taxon>
        <taxon>Pseudomonadati</taxon>
        <taxon>Pseudomonadota</taxon>
        <taxon>Alphaproteobacteria</taxon>
        <taxon>Rhodospirillales</taxon>
        <taxon>Oceanibaculaceae</taxon>
        <taxon>Oceanibaculum</taxon>
    </lineage>
</organism>
<dbReference type="Pfam" id="PF19662">
    <property type="entry name" value="DUF6165"/>
    <property type="match status" value="1"/>
</dbReference>
<dbReference type="Proteomes" id="UP000076400">
    <property type="component" value="Unassembled WGS sequence"/>
</dbReference>
<comment type="caution">
    <text evidence="1">The sequence shown here is derived from an EMBL/GenBank/DDBJ whole genome shotgun (WGS) entry which is preliminary data.</text>
</comment>
<dbReference type="RefSeq" id="WP_067553106.1">
    <property type="nucleotide sequence ID" value="NZ_LPXN01000054.1"/>
</dbReference>
<gene>
    <name evidence="1" type="ORF">AUP43_17400</name>
</gene>
<proteinExistence type="predicted"/>
<reference evidence="1 2" key="1">
    <citation type="submission" date="2015-12" db="EMBL/GenBank/DDBJ databases">
        <title>Genome sequence of Oceanibaculum pacificum MCCC 1A02656.</title>
        <authorList>
            <person name="Lu L."/>
            <person name="Lai Q."/>
            <person name="Shao Z."/>
            <person name="Qian P."/>
        </authorList>
    </citation>
    <scope>NUCLEOTIDE SEQUENCE [LARGE SCALE GENOMIC DNA]</scope>
    <source>
        <strain evidence="1 2">MCCC 1A02656</strain>
    </source>
</reference>
<keyword evidence="2" id="KW-1185">Reference proteome</keyword>
<accession>A0A154WF47</accession>
<dbReference type="STRING" id="580166.AUP43_17400"/>
<dbReference type="InterPro" id="IPR046163">
    <property type="entry name" value="DUF6165"/>
</dbReference>
<dbReference type="EMBL" id="LPXN01000054">
    <property type="protein sequence ID" value="KZD12119.1"/>
    <property type="molecule type" value="Genomic_DNA"/>
</dbReference>
<evidence type="ECO:0000313" key="1">
    <source>
        <dbReference type="EMBL" id="KZD12119.1"/>
    </source>
</evidence>
<dbReference type="AlphaFoldDB" id="A0A154WF47"/>
<dbReference type="OrthoDB" id="9155693at2"/>
<evidence type="ECO:0000313" key="2">
    <source>
        <dbReference type="Proteomes" id="UP000076400"/>
    </source>
</evidence>
<sequence length="133" mass="14878">MAIQVPVSWGELMDKISILAIKSERIDDAAKLANVRAELDALSQVRDANLPADKATLAALDRLMAGIKGVNEALWEIEDDIRDCERAKDFGDRFVTLARAVYKTNDKRAELKREINTLLGSALVEEKSYKPYE</sequence>
<name>A0A154WF47_9PROT</name>
<protein>
    <submittedName>
        <fullName evidence="1">Uncharacterized protein</fullName>
    </submittedName>
</protein>